<dbReference type="GeneID" id="300581471"/>
<keyword evidence="2" id="KW-1185">Reference proteome</keyword>
<sequence>MVLLACCYRGCVYGSQDLLSAFGLRPVRIWVWSAYWILWRVDVSPHMKRSRMRPKMRPTPLYAALEIFPLKAQCGLLCGRIIAAAGSAGVVATLETISERDDPFVPYQPTRLSDTRNGNY</sequence>
<dbReference type="Proteomes" id="UP001642720">
    <property type="component" value="Unassembled WGS sequence"/>
</dbReference>
<dbReference type="EMBL" id="PPTA01000021">
    <property type="protein sequence ID" value="TFA98316.1"/>
    <property type="molecule type" value="Genomic_DNA"/>
</dbReference>
<dbReference type="RefSeq" id="XP_073554518.1">
    <property type="nucleotide sequence ID" value="XM_073707021.1"/>
</dbReference>
<evidence type="ECO:0000313" key="2">
    <source>
        <dbReference type="Proteomes" id="UP001642720"/>
    </source>
</evidence>
<comment type="caution">
    <text evidence="1">The sequence shown here is derived from an EMBL/GenBank/DDBJ whole genome shotgun (WGS) entry which is preliminary data.</text>
</comment>
<accession>A0ABY2GRV0</accession>
<reference evidence="1 2" key="1">
    <citation type="submission" date="2018-01" db="EMBL/GenBank/DDBJ databases">
        <title>Genome characterization of the sugarcane-associated fungus Trichoderma ghanense CCMA-1212 and their application in lignocelulose bioconversion.</title>
        <authorList>
            <person name="Steindorff A.S."/>
            <person name="Mendes T.D."/>
            <person name="Vilela E.S.D."/>
            <person name="Rodrigues D.S."/>
            <person name="Formighieri E.F."/>
            <person name="Melo I.S."/>
            <person name="Favaro L.C.L."/>
        </authorList>
    </citation>
    <scope>NUCLEOTIDE SEQUENCE [LARGE SCALE GENOMIC DNA]</scope>
    <source>
        <strain evidence="1 2">CCMA-1212</strain>
    </source>
</reference>
<evidence type="ECO:0000313" key="1">
    <source>
        <dbReference type="EMBL" id="TFA98316.1"/>
    </source>
</evidence>
<organism evidence="1 2">
    <name type="scientific">Trichoderma ghanense</name>
    <dbReference type="NCBI Taxonomy" id="65468"/>
    <lineage>
        <taxon>Eukaryota</taxon>
        <taxon>Fungi</taxon>
        <taxon>Dikarya</taxon>
        <taxon>Ascomycota</taxon>
        <taxon>Pezizomycotina</taxon>
        <taxon>Sordariomycetes</taxon>
        <taxon>Hypocreomycetidae</taxon>
        <taxon>Hypocreales</taxon>
        <taxon>Hypocreaceae</taxon>
        <taxon>Trichoderma</taxon>
    </lineage>
</organism>
<protein>
    <submittedName>
        <fullName evidence="1">Uncharacterized protein</fullName>
    </submittedName>
</protein>
<proteinExistence type="predicted"/>
<gene>
    <name evidence="1" type="ORF">CCMA1212_009960</name>
</gene>
<name>A0ABY2GRV0_9HYPO</name>